<dbReference type="RefSeq" id="WP_154780051.1">
    <property type="nucleotide sequence ID" value="NZ_WMBC01000003.1"/>
</dbReference>
<dbReference type="Pfam" id="PF09587">
    <property type="entry name" value="PGA_cap"/>
    <property type="match status" value="1"/>
</dbReference>
<evidence type="ECO:0000256" key="1">
    <source>
        <dbReference type="ARBA" id="ARBA00005662"/>
    </source>
</evidence>
<proteinExistence type="inferred from homology"/>
<dbReference type="PANTHER" id="PTHR33393:SF13">
    <property type="entry name" value="PGA BIOSYNTHESIS PROTEIN CAPA"/>
    <property type="match status" value="1"/>
</dbReference>
<comment type="caution">
    <text evidence="5">The sequence shown here is derived from an EMBL/GenBank/DDBJ whole genome shotgun (WGS) entry which is preliminary data.</text>
</comment>
<feature type="transmembrane region" description="Helical" evidence="3">
    <location>
        <begin position="34"/>
        <end position="54"/>
    </location>
</feature>
<protein>
    <submittedName>
        <fullName evidence="5">CapA family protein</fullName>
    </submittedName>
</protein>
<evidence type="ECO:0000256" key="3">
    <source>
        <dbReference type="SAM" id="Phobius"/>
    </source>
</evidence>
<evidence type="ECO:0000256" key="2">
    <source>
        <dbReference type="SAM" id="MobiDB-lite"/>
    </source>
</evidence>
<keyword evidence="3" id="KW-0812">Transmembrane</keyword>
<feature type="compositionally biased region" description="Low complexity" evidence="2">
    <location>
        <begin position="412"/>
        <end position="430"/>
    </location>
</feature>
<dbReference type="InterPro" id="IPR052169">
    <property type="entry name" value="CW_Biosynth-Accessory"/>
</dbReference>
<keyword evidence="3" id="KW-1133">Transmembrane helix</keyword>
<dbReference type="PANTHER" id="PTHR33393">
    <property type="entry name" value="POLYGLUTAMINE SYNTHESIS ACCESSORY PROTEIN RV0574C-RELATED"/>
    <property type="match status" value="1"/>
</dbReference>
<dbReference type="InterPro" id="IPR019079">
    <property type="entry name" value="Capsule_synth_CapA"/>
</dbReference>
<gene>
    <name evidence="5" type="ORF">GKZ57_06215</name>
</gene>
<dbReference type="EMBL" id="WMBC01000003">
    <property type="protein sequence ID" value="MTD60873.1"/>
    <property type="molecule type" value="Genomic_DNA"/>
</dbReference>
<sequence>MAIHKKDPRNRSAATRKRELYKKSRYYQESRQKLYIAGGIGAFILVFILILAGIRGCSNYRNSKAAEKAAAQDAVSMNVNSETSSESADAVVTDPVSLTLSVVGDCTLGTDETFDYDTSLNAYYENYGSAYFLQNVKSIFSQDDLTIANFEGTLTESDAREDKTFAFKGPASFTSILTDGSVEAVNTANNHSHDYGDQSYEDTMTALDAAGIVHFGYDKTAVMDVKGIKVGMVGIYELKDHLEREQQLKDNIAKVKADGAQLIVVIFHWGNETETVPDSNQTTLGRLAIDEGADLVCGHHPHVLQGIETYKGKNIIYSLGNFCFGGNSSPSDMDTMIYQQTFTITSEGVQADNVTNVIPCSISSAAYEGYNNYQPTPAEGDEAARILAKINERSADIQTAEGTTFTAVYNNATSSSDSSSADTADIDTGSETSDDSSNIDTGDDSEE</sequence>
<dbReference type="Gene3D" id="3.60.21.10">
    <property type="match status" value="1"/>
</dbReference>
<dbReference type="Proteomes" id="UP000437824">
    <property type="component" value="Unassembled WGS sequence"/>
</dbReference>
<accession>A0A844GFT2</accession>
<evidence type="ECO:0000313" key="6">
    <source>
        <dbReference type="Proteomes" id="UP000437824"/>
    </source>
</evidence>
<reference evidence="5 6" key="1">
    <citation type="submission" date="2019-11" db="EMBL/GenBank/DDBJ databases">
        <title>Draft genome sequence of Blautia luti DSM 14534T, isolated from human stool.</title>
        <authorList>
            <person name="Ortiz R."/>
            <person name="Melis-Arcos F."/>
            <person name="Covarrubias P."/>
            <person name="Cardenas J.P."/>
            <person name="Perez-Donoso J."/>
            <person name="Almonacid D."/>
        </authorList>
    </citation>
    <scope>NUCLEOTIDE SEQUENCE [LARGE SCALE GENOMIC DNA]</scope>
    <source>
        <strain evidence="5 6">DSM 14534</strain>
    </source>
</reference>
<evidence type="ECO:0000259" key="4">
    <source>
        <dbReference type="SMART" id="SM00854"/>
    </source>
</evidence>
<evidence type="ECO:0000313" key="5">
    <source>
        <dbReference type="EMBL" id="MTD60873.1"/>
    </source>
</evidence>
<dbReference type="SUPFAM" id="SSF56300">
    <property type="entry name" value="Metallo-dependent phosphatases"/>
    <property type="match status" value="1"/>
</dbReference>
<comment type="similarity">
    <text evidence="1">Belongs to the CapA family.</text>
</comment>
<feature type="domain" description="Capsule synthesis protein CapA" evidence="4">
    <location>
        <begin position="99"/>
        <end position="326"/>
    </location>
</feature>
<dbReference type="InterPro" id="IPR029052">
    <property type="entry name" value="Metallo-depent_PP-like"/>
</dbReference>
<feature type="region of interest" description="Disordered" evidence="2">
    <location>
        <begin position="410"/>
        <end position="447"/>
    </location>
</feature>
<dbReference type="SMART" id="SM00854">
    <property type="entry name" value="PGA_cap"/>
    <property type="match status" value="1"/>
</dbReference>
<dbReference type="AlphaFoldDB" id="A0A844GFT2"/>
<organism evidence="5 6">
    <name type="scientific">Blautia luti DSM 14534 = JCM 17040</name>
    <dbReference type="NCBI Taxonomy" id="649762"/>
    <lineage>
        <taxon>Bacteria</taxon>
        <taxon>Bacillati</taxon>
        <taxon>Bacillota</taxon>
        <taxon>Clostridia</taxon>
        <taxon>Lachnospirales</taxon>
        <taxon>Lachnospiraceae</taxon>
        <taxon>Blautia</taxon>
    </lineage>
</organism>
<keyword evidence="3" id="KW-0472">Membrane</keyword>
<name>A0A844GFT2_9FIRM</name>
<dbReference type="CDD" id="cd07381">
    <property type="entry name" value="MPP_CapA"/>
    <property type="match status" value="1"/>
</dbReference>